<evidence type="ECO:0000313" key="1">
    <source>
        <dbReference type="EMBL" id="MBW0479846.1"/>
    </source>
</evidence>
<name>A0A9Q3GTZ4_9BASI</name>
<organism evidence="1 2">
    <name type="scientific">Austropuccinia psidii MF-1</name>
    <dbReference type="NCBI Taxonomy" id="1389203"/>
    <lineage>
        <taxon>Eukaryota</taxon>
        <taxon>Fungi</taxon>
        <taxon>Dikarya</taxon>
        <taxon>Basidiomycota</taxon>
        <taxon>Pucciniomycotina</taxon>
        <taxon>Pucciniomycetes</taxon>
        <taxon>Pucciniales</taxon>
        <taxon>Sphaerophragmiaceae</taxon>
        <taxon>Austropuccinia</taxon>
    </lineage>
</organism>
<sequence>MTDSCKNCIEQPIGPIICKAMAPTLKSGWKASTEYSELSVDNSPSLLENRSAQENRAVSHFINAMLPPNFTLCIGVIPSHTMAKEFFDAIKARCCPGNHFQKLKVMRDLVNMLVDNGSGQPRTKSVVILSIRKTFAMFKKLGVEADKLEGLLAQAACHAPLPSIRWLSINS</sequence>
<reference evidence="1" key="1">
    <citation type="submission" date="2021-03" db="EMBL/GenBank/DDBJ databases">
        <title>Draft genome sequence of rust myrtle Austropuccinia psidii MF-1, a brazilian biotype.</title>
        <authorList>
            <person name="Quecine M.C."/>
            <person name="Pachon D.M.R."/>
            <person name="Bonatelli M.L."/>
            <person name="Correr F.H."/>
            <person name="Franceschini L.M."/>
            <person name="Leite T.F."/>
            <person name="Margarido G.R.A."/>
            <person name="Almeida C.A."/>
            <person name="Ferrarezi J.A."/>
            <person name="Labate C.A."/>
        </authorList>
    </citation>
    <scope>NUCLEOTIDE SEQUENCE</scope>
    <source>
        <strain evidence="1">MF-1</strain>
    </source>
</reference>
<dbReference type="EMBL" id="AVOT02005738">
    <property type="protein sequence ID" value="MBW0479846.1"/>
    <property type="molecule type" value="Genomic_DNA"/>
</dbReference>
<comment type="caution">
    <text evidence="1">The sequence shown here is derived from an EMBL/GenBank/DDBJ whole genome shotgun (WGS) entry which is preliminary data.</text>
</comment>
<protein>
    <submittedName>
        <fullName evidence="1">Uncharacterized protein</fullName>
    </submittedName>
</protein>
<dbReference type="OrthoDB" id="2505547at2759"/>
<proteinExistence type="predicted"/>
<gene>
    <name evidence="1" type="ORF">O181_019561</name>
</gene>
<dbReference type="Proteomes" id="UP000765509">
    <property type="component" value="Unassembled WGS sequence"/>
</dbReference>
<evidence type="ECO:0000313" key="2">
    <source>
        <dbReference type="Proteomes" id="UP000765509"/>
    </source>
</evidence>
<dbReference type="AlphaFoldDB" id="A0A9Q3GTZ4"/>
<keyword evidence="2" id="KW-1185">Reference proteome</keyword>
<accession>A0A9Q3GTZ4</accession>